<dbReference type="InterPro" id="IPR046216">
    <property type="entry name" value="DUF6249"/>
</dbReference>
<keyword evidence="1" id="KW-0472">Membrane</keyword>
<feature type="transmembrane region" description="Helical" evidence="1">
    <location>
        <begin position="106"/>
        <end position="126"/>
    </location>
</feature>
<sequence>MEGFVPIFAMFAVFGSITAIVFGPQVLKYREKRDMQETIRHAVDKGQQLPPELIDVMTKDVQKSLPSRTKDIRRGVIWLASGIGIAAFSVVSELGGNFNGNLDSGLLGISCIPVTIGLAFIVLSFFNKGAD</sequence>
<name>A0A0B4D3J9_9CAUL</name>
<proteinExistence type="predicted"/>
<feature type="domain" description="DUF6249" evidence="2">
    <location>
        <begin position="7"/>
        <end position="127"/>
    </location>
</feature>
<organism evidence="3 4">
    <name type="scientific">Brevundimonas nasdae</name>
    <dbReference type="NCBI Taxonomy" id="172043"/>
    <lineage>
        <taxon>Bacteria</taxon>
        <taxon>Pseudomonadati</taxon>
        <taxon>Pseudomonadota</taxon>
        <taxon>Alphaproteobacteria</taxon>
        <taxon>Caulobacterales</taxon>
        <taxon>Caulobacteraceae</taxon>
        <taxon>Brevundimonas</taxon>
    </lineage>
</organism>
<dbReference type="Pfam" id="PF19762">
    <property type="entry name" value="DUF6249"/>
    <property type="match status" value="1"/>
</dbReference>
<feature type="transmembrane region" description="Helical" evidence="1">
    <location>
        <begin position="76"/>
        <end position="94"/>
    </location>
</feature>
<keyword evidence="1" id="KW-0812">Transmembrane</keyword>
<evidence type="ECO:0000313" key="3">
    <source>
        <dbReference type="EMBL" id="KIC58795.1"/>
    </source>
</evidence>
<dbReference type="Proteomes" id="UP000031166">
    <property type="component" value="Unassembled WGS sequence"/>
</dbReference>
<comment type="caution">
    <text evidence="3">The sequence shown here is derived from an EMBL/GenBank/DDBJ whole genome shotgun (WGS) entry which is preliminary data.</text>
</comment>
<dbReference type="AlphaFoldDB" id="A0A0B4D3J9"/>
<reference evidence="3 4" key="1">
    <citation type="submission" date="2014-12" db="EMBL/GenBank/DDBJ databases">
        <title>Genome sequencing of Brevundimonas nasdae TPW30.</title>
        <authorList>
            <person name="Tan P.W."/>
            <person name="Chan K.-G."/>
        </authorList>
    </citation>
    <scope>NUCLEOTIDE SEQUENCE [LARGE SCALE GENOMIC DNA]</scope>
    <source>
        <strain evidence="3 4">TPW30</strain>
    </source>
</reference>
<accession>A0A0B4D3J9</accession>
<evidence type="ECO:0000259" key="2">
    <source>
        <dbReference type="Pfam" id="PF19762"/>
    </source>
</evidence>
<keyword evidence="1" id="KW-1133">Transmembrane helix</keyword>
<evidence type="ECO:0000256" key="1">
    <source>
        <dbReference type="SAM" id="Phobius"/>
    </source>
</evidence>
<feature type="transmembrane region" description="Helical" evidence="1">
    <location>
        <begin position="6"/>
        <end position="27"/>
    </location>
</feature>
<dbReference type="STRING" id="172043.RM53_06145"/>
<evidence type="ECO:0000313" key="4">
    <source>
        <dbReference type="Proteomes" id="UP000031166"/>
    </source>
</evidence>
<protein>
    <submittedName>
        <fullName evidence="3">Membrane protein</fullName>
    </submittedName>
</protein>
<dbReference type="EMBL" id="JWSY01000009">
    <property type="protein sequence ID" value="KIC58795.1"/>
    <property type="molecule type" value="Genomic_DNA"/>
</dbReference>
<gene>
    <name evidence="3" type="ORF">RM53_06145</name>
</gene>
<dbReference type="RefSeq" id="WP_039245241.1">
    <property type="nucleotide sequence ID" value="NZ_JWSY01000009.1"/>
</dbReference>